<feature type="compositionally biased region" description="Polar residues" evidence="1">
    <location>
        <begin position="21"/>
        <end position="35"/>
    </location>
</feature>
<name>A0AAW0ZB40_9HYME</name>
<sequence>MCRAGRRSIELSVLRETYSVRISTKRQSGETSVHSNRAPREEKNERDRTIERNIFRKQSIRAKAHFIPVTDLRGTLLRKNGKKRQQETVHSDGPRRSTVDHLVASYRYGPLVLQGERSSQSTVTTAQRENESDDARHDDDA</sequence>
<reference evidence="2 3" key="1">
    <citation type="submission" date="2024-05" db="EMBL/GenBank/DDBJ databases">
        <title>The nuclear and mitochondrial genome assemblies of Tetragonisca angustula (Apidae: Meliponini), a tiny yet remarkable pollinator in the Neotropics.</title>
        <authorList>
            <person name="Ferrari R."/>
            <person name="Ricardo P.C."/>
            <person name="Dias F.C."/>
            <person name="Araujo N.S."/>
            <person name="Soares D.O."/>
            <person name="Zhou Q.-S."/>
            <person name="Zhu C.-D."/>
            <person name="Coutinho L."/>
            <person name="Airas M.C."/>
            <person name="Batista T.M."/>
        </authorList>
    </citation>
    <scope>NUCLEOTIDE SEQUENCE [LARGE SCALE GENOMIC DNA]</scope>
    <source>
        <strain evidence="2">ASF017062</strain>
        <tissue evidence="2">Abdomen</tissue>
    </source>
</reference>
<proteinExistence type="predicted"/>
<evidence type="ECO:0000313" key="2">
    <source>
        <dbReference type="EMBL" id="KAK9294631.1"/>
    </source>
</evidence>
<keyword evidence="3" id="KW-1185">Reference proteome</keyword>
<feature type="compositionally biased region" description="Polar residues" evidence="1">
    <location>
        <begin position="116"/>
        <end position="127"/>
    </location>
</feature>
<feature type="region of interest" description="Disordered" evidence="1">
    <location>
        <begin position="74"/>
        <end position="141"/>
    </location>
</feature>
<feature type="compositionally biased region" description="Basic and acidic residues" evidence="1">
    <location>
        <begin position="84"/>
        <end position="99"/>
    </location>
</feature>
<feature type="compositionally biased region" description="Basic and acidic residues" evidence="1">
    <location>
        <begin position="38"/>
        <end position="48"/>
    </location>
</feature>
<dbReference type="EMBL" id="JAWNGG020000308">
    <property type="protein sequence ID" value="KAK9294631.1"/>
    <property type="molecule type" value="Genomic_DNA"/>
</dbReference>
<evidence type="ECO:0000313" key="3">
    <source>
        <dbReference type="Proteomes" id="UP001432146"/>
    </source>
</evidence>
<evidence type="ECO:0000256" key="1">
    <source>
        <dbReference type="SAM" id="MobiDB-lite"/>
    </source>
</evidence>
<dbReference type="Proteomes" id="UP001432146">
    <property type="component" value="Unassembled WGS sequence"/>
</dbReference>
<feature type="compositionally biased region" description="Basic and acidic residues" evidence="1">
    <location>
        <begin position="128"/>
        <end position="141"/>
    </location>
</feature>
<feature type="region of interest" description="Disordered" evidence="1">
    <location>
        <begin position="21"/>
        <end position="48"/>
    </location>
</feature>
<gene>
    <name evidence="2" type="ORF">QLX08_010821</name>
</gene>
<protein>
    <submittedName>
        <fullName evidence="2">Uncharacterized protein</fullName>
    </submittedName>
</protein>
<organism evidence="2 3">
    <name type="scientific">Tetragonisca angustula</name>
    <dbReference type="NCBI Taxonomy" id="166442"/>
    <lineage>
        <taxon>Eukaryota</taxon>
        <taxon>Metazoa</taxon>
        <taxon>Ecdysozoa</taxon>
        <taxon>Arthropoda</taxon>
        <taxon>Hexapoda</taxon>
        <taxon>Insecta</taxon>
        <taxon>Pterygota</taxon>
        <taxon>Neoptera</taxon>
        <taxon>Endopterygota</taxon>
        <taxon>Hymenoptera</taxon>
        <taxon>Apocrita</taxon>
        <taxon>Aculeata</taxon>
        <taxon>Apoidea</taxon>
        <taxon>Anthophila</taxon>
        <taxon>Apidae</taxon>
        <taxon>Tetragonisca</taxon>
    </lineage>
</organism>
<dbReference type="AlphaFoldDB" id="A0AAW0ZB40"/>
<comment type="caution">
    <text evidence="2">The sequence shown here is derived from an EMBL/GenBank/DDBJ whole genome shotgun (WGS) entry which is preliminary data.</text>
</comment>
<accession>A0AAW0ZB40</accession>